<name>A0AA86QBZ9_9EUKA</name>
<keyword evidence="1" id="KW-0175">Coiled coil</keyword>
<dbReference type="AlphaFoldDB" id="A0AA86QBZ9"/>
<sequence length="163" mass="19579">MNERYKEILIAEEMIGRHVQIHCNECNKNYVNKMHPGPLYLCPECEIYNCEVIDDTKEHQDQLQEQFEKQILQYPSIFVPEDGNEQNISKRLEQFYNTEIKIILEHLNIEFNEITLHILPVLINNGDLPKTLDELKELFWGHAEQLEQMEDDEEYEEEEQQEQ</sequence>
<evidence type="ECO:0000313" key="2">
    <source>
        <dbReference type="EMBL" id="CAI9921603.1"/>
    </source>
</evidence>
<keyword evidence="6" id="KW-1185">Reference proteome</keyword>
<evidence type="ECO:0000313" key="5">
    <source>
        <dbReference type="EMBL" id="CAL6086140.1"/>
    </source>
</evidence>
<dbReference type="EMBL" id="CATOUU010000807">
    <property type="protein sequence ID" value="CAI9950252.1"/>
    <property type="molecule type" value="Genomic_DNA"/>
</dbReference>
<evidence type="ECO:0000313" key="4">
    <source>
        <dbReference type="EMBL" id="CAL6044529.1"/>
    </source>
</evidence>
<dbReference type="EMBL" id="CAXDID020000160">
    <property type="protein sequence ID" value="CAL6044529.1"/>
    <property type="molecule type" value="Genomic_DNA"/>
</dbReference>
<proteinExistence type="predicted"/>
<feature type="coiled-coil region" evidence="1">
    <location>
        <begin position="132"/>
        <end position="163"/>
    </location>
</feature>
<accession>A0AA86QBZ9</accession>
<reference evidence="4 6" key="2">
    <citation type="submission" date="2024-07" db="EMBL/GenBank/DDBJ databases">
        <authorList>
            <person name="Akdeniz Z."/>
        </authorList>
    </citation>
    <scope>NUCLEOTIDE SEQUENCE [LARGE SCALE GENOMIC DNA]</scope>
</reference>
<comment type="caution">
    <text evidence="3">The sequence shown here is derived from an EMBL/GenBank/DDBJ whole genome shotgun (WGS) entry which is preliminary data.</text>
</comment>
<organism evidence="3">
    <name type="scientific">Hexamita inflata</name>
    <dbReference type="NCBI Taxonomy" id="28002"/>
    <lineage>
        <taxon>Eukaryota</taxon>
        <taxon>Metamonada</taxon>
        <taxon>Diplomonadida</taxon>
        <taxon>Hexamitidae</taxon>
        <taxon>Hexamitinae</taxon>
        <taxon>Hexamita</taxon>
    </lineage>
</organism>
<gene>
    <name evidence="3" type="ORF">HINF_LOCUS37897</name>
    <name evidence="4" type="ORF">HINF_LOCUS40604</name>
    <name evidence="5" type="ORF">HINF_LOCUS63019</name>
    <name evidence="2" type="ORF">HINF_LOCUS9248</name>
</gene>
<dbReference type="EMBL" id="CAXDID020000391">
    <property type="protein sequence ID" value="CAL6086140.1"/>
    <property type="molecule type" value="Genomic_DNA"/>
</dbReference>
<dbReference type="EMBL" id="CATOUU010000227">
    <property type="protein sequence ID" value="CAI9921603.1"/>
    <property type="molecule type" value="Genomic_DNA"/>
</dbReference>
<evidence type="ECO:0000313" key="3">
    <source>
        <dbReference type="EMBL" id="CAI9950252.1"/>
    </source>
</evidence>
<protein>
    <submittedName>
        <fullName evidence="3">CHY zinc finger-containing protein</fullName>
    </submittedName>
    <submittedName>
        <fullName evidence="4">CHY_zinc finger-containing protein</fullName>
    </submittedName>
</protein>
<evidence type="ECO:0000256" key="1">
    <source>
        <dbReference type="SAM" id="Coils"/>
    </source>
</evidence>
<evidence type="ECO:0000313" key="6">
    <source>
        <dbReference type="Proteomes" id="UP001642409"/>
    </source>
</evidence>
<dbReference type="Proteomes" id="UP001642409">
    <property type="component" value="Unassembled WGS sequence"/>
</dbReference>
<reference evidence="3" key="1">
    <citation type="submission" date="2023-06" db="EMBL/GenBank/DDBJ databases">
        <authorList>
            <person name="Kurt Z."/>
        </authorList>
    </citation>
    <scope>NUCLEOTIDE SEQUENCE</scope>
</reference>